<dbReference type="EC" id="6.3.4.19" evidence="7"/>
<dbReference type="InterPro" id="IPR012795">
    <property type="entry name" value="tRNA_Ile_lys_synt_N"/>
</dbReference>
<keyword evidence="12" id="KW-1185">Reference proteome</keyword>
<dbReference type="RefSeq" id="WP_078276623.1">
    <property type="nucleotide sequence ID" value="NZ_CAACXO010000037.1"/>
</dbReference>
<comment type="subcellular location">
    <subcellularLocation>
        <location evidence="7">Cytoplasm</location>
    </subcellularLocation>
</comment>
<evidence type="ECO:0000313" key="11">
    <source>
        <dbReference type="EMBL" id="STZ10723.1"/>
    </source>
</evidence>
<name>A0A1T0A220_9GAMM</name>
<gene>
    <name evidence="7 11" type="primary">tilS</name>
    <name evidence="10" type="ORF">B0181_06125</name>
    <name evidence="11" type="ORF">NCTC10293_01078</name>
</gene>
<evidence type="ECO:0000256" key="2">
    <source>
        <dbReference type="ARBA" id="ARBA00022598"/>
    </source>
</evidence>
<keyword evidence="2 7" id="KW-0436">Ligase</keyword>
<dbReference type="OrthoDB" id="9807403at2"/>
<dbReference type="Pfam" id="PF09179">
    <property type="entry name" value="TilS"/>
    <property type="match status" value="1"/>
</dbReference>
<dbReference type="Proteomes" id="UP000190435">
    <property type="component" value="Unassembled WGS sequence"/>
</dbReference>
<feature type="binding site" evidence="7">
    <location>
        <begin position="47"/>
        <end position="52"/>
    </location>
    <ligand>
        <name>ATP</name>
        <dbReference type="ChEBI" id="CHEBI:30616"/>
    </ligand>
</feature>
<organism evidence="10 12">
    <name type="scientific">Moraxella caviae</name>
    <dbReference type="NCBI Taxonomy" id="34060"/>
    <lineage>
        <taxon>Bacteria</taxon>
        <taxon>Pseudomonadati</taxon>
        <taxon>Pseudomonadota</taxon>
        <taxon>Gammaproteobacteria</taxon>
        <taxon>Moraxellales</taxon>
        <taxon>Moraxellaceae</taxon>
        <taxon>Moraxella</taxon>
    </lineage>
</organism>
<keyword evidence="4 7" id="KW-0547">Nucleotide-binding</keyword>
<dbReference type="InterPro" id="IPR012094">
    <property type="entry name" value="tRNA_Ile_lys_synt"/>
</dbReference>
<proteinExistence type="inferred from homology"/>
<evidence type="ECO:0000256" key="7">
    <source>
        <dbReference type="HAMAP-Rule" id="MF_01161"/>
    </source>
</evidence>
<dbReference type="Proteomes" id="UP000255279">
    <property type="component" value="Unassembled WGS sequence"/>
</dbReference>
<dbReference type="PANTHER" id="PTHR43033:SF1">
    <property type="entry name" value="TRNA(ILE)-LYSIDINE SYNTHASE-RELATED"/>
    <property type="match status" value="1"/>
</dbReference>
<dbReference type="Pfam" id="PF01171">
    <property type="entry name" value="ATP_bind_3"/>
    <property type="match status" value="1"/>
</dbReference>
<dbReference type="SUPFAM" id="SSF82829">
    <property type="entry name" value="MesJ substrate recognition domain-like"/>
    <property type="match status" value="1"/>
</dbReference>
<evidence type="ECO:0000256" key="6">
    <source>
        <dbReference type="ARBA" id="ARBA00048539"/>
    </source>
</evidence>
<dbReference type="NCBIfam" id="TIGR02432">
    <property type="entry name" value="lysidine_TilS_N"/>
    <property type="match status" value="1"/>
</dbReference>
<comment type="catalytic activity">
    <reaction evidence="6 7">
        <text>cytidine(34) in tRNA(Ile2) + L-lysine + ATP = lysidine(34) in tRNA(Ile2) + AMP + diphosphate + H(+)</text>
        <dbReference type="Rhea" id="RHEA:43744"/>
        <dbReference type="Rhea" id="RHEA-COMP:10625"/>
        <dbReference type="Rhea" id="RHEA-COMP:10670"/>
        <dbReference type="ChEBI" id="CHEBI:15378"/>
        <dbReference type="ChEBI" id="CHEBI:30616"/>
        <dbReference type="ChEBI" id="CHEBI:32551"/>
        <dbReference type="ChEBI" id="CHEBI:33019"/>
        <dbReference type="ChEBI" id="CHEBI:82748"/>
        <dbReference type="ChEBI" id="CHEBI:83665"/>
        <dbReference type="ChEBI" id="CHEBI:456215"/>
        <dbReference type="EC" id="6.3.4.19"/>
    </reaction>
</comment>
<evidence type="ECO:0000313" key="13">
    <source>
        <dbReference type="Proteomes" id="UP000255279"/>
    </source>
</evidence>
<dbReference type="PANTHER" id="PTHR43033">
    <property type="entry name" value="TRNA(ILE)-LYSIDINE SYNTHASE-RELATED"/>
    <property type="match status" value="1"/>
</dbReference>
<dbReference type="GO" id="GO:0032267">
    <property type="term" value="F:tRNA(Ile)-lysidine synthase activity"/>
    <property type="evidence" value="ECO:0007669"/>
    <property type="project" value="UniProtKB-EC"/>
</dbReference>
<dbReference type="EMBL" id="UGQE01000001">
    <property type="protein sequence ID" value="STZ10723.1"/>
    <property type="molecule type" value="Genomic_DNA"/>
</dbReference>
<comment type="function">
    <text evidence="7">Ligates lysine onto the cytidine present at position 34 of the AUA codon-specific tRNA(Ile) that contains the anticodon CAU, in an ATP-dependent manner. Cytidine is converted to lysidine, thus changing the amino acid specificity of the tRNA from methionine to isoleucine.</text>
</comment>
<keyword evidence="5 7" id="KW-0067">ATP-binding</keyword>
<evidence type="ECO:0000256" key="5">
    <source>
        <dbReference type="ARBA" id="ARBA00022840"/>
    </source>
</evidence>
<dbReference type="InterPro" id="IPR015262">
    <property type="entry name" value="tRNA_Ile_lys_synt_subst-bd"/>
</dbReference>
<dbReference type="EMBL" id="MUXU01000036">
    <property type="protein sequence ID" value="OOR89780.1"/>
    <property type="molecule type" value="Genomic_DNA"/>
</dbReference>
<evidence type="ECO:0000256" key="3">
    <source>
        <dbReference type="ARBA" id="ARBA00022694"/>
    </source>
</evidence>
<evidence type="ECO:0000256" key="1">
    <source>
        <dbReference type="ARBA" id="ARBA00022490"/>
    </source>
</evidence>
<comment type="domain">
    <text evidence="7">The N-terminal region contains the highly conserved SGGXDS motif, predicted to be a P-loop motif involved in ATP binding.</text>
</comment>
<feature type="domain" description="tRNA(Ile)-lysidine synthase substrate-binding" evidence="9">
    <location>
        <begin position="273"/>
        <end position="344"/>
    </location>
</feature>
<dbReference type="GO" id="GO:0005524">
    <property type="term" value="F:ATP binding"/>
    <property type="evidence" value="ECO:0007669"/>
    <property type="project" value="UniProtKB-UniRule"/>
</dbReference>
<dbReference type="CDD" id="cd01992">
    <property type="entry name" value="TilS_N"/>
    <property type="match status" value="1"/>
</dbReference>
<dbReference type="SUPFAM" id="SSF52402">
    <property type="entry name" value="Adenine nucleotide alpha hydrolases-like"/>
    <property type="match status" value="1"/>
</dbReference>
<dbReference type="InterPro" id="IPR011063">
    <property type="entry name" value="TilS/TtcA_N"/>
</dbReference>
<dbReference type="Gene3D" id="3.40.50.620">
    <property type="entry name" value="HUPs"/>
    <property type="match status" value="1"/>
</dbReference>
<keyword evidence="1 7" id="KW-0963">Cytoplasm</keyword>
<dbReference type="InterPro" id="IPR014729">
    <property type="entry name" value="Rossmann-like_a/b/a_fold"/>
</dbReference>
<dbReference type="Gene3D" id="1.20.59.20">
    <property type="match status" value="1"/>
</dbReference>
<accession>A0A1T0A220</accession>
<evidence type="ECO:0000259" key="9">
    <source>
        <dbReference type="Pfam" id="PF09179"/>
    </source>
</evidence>
<comment type="similarity">
    <text evidence="7">Belongs to the tRNA(Ile)-lysidine synthase family.</text>
</comment>
<dbReference type="GO" id="GO:0006400">
    <property type="term" value="P:tRNA modification"/>
    <property type="evidence" value="ECO:0007669"/>
    <property type="project" value="UniProtKB-UniRule"/>
</dbReference>
<sequence length="531" mass="59058">MTKRFAQFSDSQDDALVGVLEAQYREFAERALDLPIKPSAKLYLACSGGRDSLALAQACWQLFCAGKMALPVLLHVHHGWQAANDAWASLVANWAHTHAYECHVLHANLANRSETAARSARYESLAAAMNDGDVLLLAHHANDQAETVLMRLADGAGVQGLAGMAAWQMVQVANKRIWLWRPWLGVPRSAISDFAKRHALPFVNDETNTDPKHARGRIRTQILPKFLRLNPKAVQNITRSAALLEQSAAVLDELLGERLNTVRSGDLPYESRLDLAQLSHASQALRQAIVHAFLGEGEPLPPSKMRTDEVLALAQRSDSDHQARLFWQGARHAYVLCRHRNVLYRYRSDVWELFGAAQSSVRWCESNRQQQDENFHHNNTPIYQSNDQANPQTSPEKVLLLKATNGLALAWRLPCAWADLPINTADISAVKLDNQTRITLANGRKMAGKKLFQALGVPAWLRQNVWQICHQGAPVLLVTLGAAWRLAQFDEVFAKLSHHDKSAQPQDANLTTKPHAKTKMGAYLLAFASDG</sequence>
<dbReference type="HAMAP" id="MF_01161">
    <property type="entry name" value="tRNA_Ile_lys_synt"/>
    <property type="match status" value="1"/>
</dbReference>
<dbReference type="STRING" id="34060.B0181_06125"/>
<evidence type="ECO:0000256" key="4">
    <source>
        <dbReference type="ARBA" id="ARBA00022741"/>
    </source>
</evidence>
<reference evidence="10 12" key="1">
    <citation type="submission" date="2017-02" db="EMBL/GenBank/DDBJ databases">
        <title>Draft genome sequence of Moraxella caviae CCUG 355 type strain.</title>
        <authorList>
            <person name="Engstrom-Jakobsson H."/>
            <person name="Salva-Serra F."/>
            <person name="Thorell K."/>
            <person name="Gonzales-Siles L."/>
            <person name="Karlsson R."/>
            <person name="Boulund F."/>
            <person name="Engstrand L."/>
            <person name="Moore E."/>
        </authorList>
    </citation>
    <scope>NUCLEOTIDE SEQUENCE [LARGE SCALE GENOMIC DNA]</scope>
    <source>
        <strain evidence="10 12">CCUG 355</strain>
    </source>
</reference>
<reference evidence="11 13" key="2">
    <citation type="submission" date="2018-06" db="EMBL/GenBank/DDBJ databases">
        <authorList>
            <consortium name="Pathogen Informatics"/>
            <person name="Doyle S."/>
        </authorList>
    </citation>
    <scope>NUCLEOTIDE SEQUENCE [LARGE SCALE GENOMIC DNA]</scope>
    <source>
        <strain evidence="11 13">NCTC10293</strain>
    </source>
</reference>
<evidence type="ECO:0000313" key="10">
    <source>
        <dbReference type="EMBL" id="OOR89780.1"/>
    </source>
</evidence>
<protein>
    <recommendedName>
        <fullName evidence="7">tRNA(Ile)-lysidine synthase</fullName>
        <ecNumber evidence="7">6.3.4.19</ecNumber>
    </recommendedName>
    <alternativeName>
        <fullName evidence="7">tRNA(Ile)-2-lysyl-cytidine synthase</fullName>
    </alternativeName>
    <alternativeName>
        <fullName evidence="7">tRNA(Ile)-lysidine synthetase</fullName>
    </alternativeName>
</protein>
<evidence type="ECO:0000259" key="8">
    <source>
        <dbReference type="Pfam" id="PF01171"/>
    </source>
</evidence>
<keyword evidence="3 7" id="KW-0819">tRNA processing</keyword>
<dbReference type="AlphaFoldDB" id="A0A1T0A220"/>
<dbReference type="GO" id="GO:0005737">
    <property type="term" value="C:cytoplasm"/>
    <property type="evidence" value="ECO:0007669"/>
    <property type="project" value="UniProtKB-SubCell"/>
</dbReference>
<evidence type="ECO:0000313" key="12">
    <source>
        <dbReference type="Proteomes" id="UP000190435"/>
    </source>
</evidence>
<feature type="domain" description="tRNA(Ile)-lysidine/2-thiocytidine synthase N-terminal" evidence="8">
    <location>
        <begin position="42"/>
        <end position="220"/>
    </location>
</feature>